<reference evidence="1" key="1">
    <citation type="submission" date="2012-11" db="EMBL/GenBank/DDBJ databases">
        <title>Dependencies among metagenomic species, viruses, plasmids and units of genetic variation.</title>
        <authorList>
            <person name="Nielsen H.B."/>
            <person name="Almeida M."/>
            <person name="Juncker A.S."/>
            <person name="Rasmussen S."/>
            <person name="Li J."/>
            <person name="Sunagawa S."/>
            <person name="Plichta D."/>
            <person name="Gautier L."/>
            <person name="Le Chatelier E."/>
            <person name="Peletier E."/>
            <person name="Bonde I."/>
            <person name="Nielsen T."/>
            <person name="Manichanh C."/>
            <person name="Arumugam M."/>
            <person name="Batto J."/>
            <person name="Santos M.B.Q.D."/>
            <person name="Blom N."/>
            <person name="Borruel N."/>
            <person name="Burgdorf K.S."/>
            <person name="Boumezbeur F."/>
            <person name="Casellas F."/>
            <person name="Dore J."/>
            <person name="Guarner F."/>
            <person name="Hansen T."/>
            <person name="Hildebrand F."/>
            <person name="Kaas R.S."/>
            <person name="Kennedy S."/>
            <person name="Kristiansen K."/>
            <person name="Kultima J.R."/>
            <person name="Leonard P."/>
            <person name="Levenez F."/>
            <person name="Lund O."/>
            <person name="Moumen B."/>
            <person name="Le Paslier D."/>
            <person name="Pons N."/>
            <person name="Pedersen O."/>
            <person name="Prifti E."/>
            <person name="Qin J."/>
            <person name="Raes J."/>
            <person name="Tap J."/>
            <person name="Tims S."/>
            <person name="Ussery D.W."/>
            <person name="Yamada T."/>
            <person name="MetaHit consortium"/>
            <person name="Renault P."/>
            <person name="Sicheritz-Ponten T."/>
            <person name="Bork P."/>
            <person name="Wang J."/>
            <person name="Brunak S."/>
            <person name="Ehrlich S.D."/>
        </authorList>
    </citation>
    <scope>NUCLEOTIDE SEQUENCE [LARGE SCALE GENOMIC DNA]</scope>
</reference>
<dbReference type="RefSeq" id="WP_021718095.1">
    <property type="nucleotide sequence ID" value="NZ_CAUDCT010000008.1"/>
</dbReference>
<dbReference type="EMBL" id="CBDS010000074">
    <property type="protein sequence ID" value="CDB46138.1"/>
    <property type="molecule type" value="Genomic_DNA"/>
</dbReference>
<proteinExistence type="predicted"/>
<accession>R6I7J2</accession>
<sequence length="183" mass="20902">MKNILRYLLLALVVIGFTVPVFGKAEAAKIAILPLANNVADNELSSQVFFNECMDYFKFPEFDMVDDAVLDKALKEENYAAVGKNGPDEAMLKRIMAKTGADMALMMSLDELSLEPQMGMIEDYYKFKIKARIMYVNGITGKVTKDRINDEELVEYPVIARTDYEHNEFRNHVIRELKKVAKF</sequence>
<dbReference type="AlphaFoldDB" id="R6I7J2"/>
<evidence type="ECO:0000313" key="1">
    <source>
        <dbReference type="EMBL" id="CDB46138.1"/>
    </source>
</evidence>
<protein>
    <submittedName>
        <fullName evidence="1">Uncharacterized protein</fullName>
    </submittedName>
</protein>
<name>R6I7J2_9FIRM</name>
<dbReference type="HOGENOM" id="CLU_1460019_0_0_9"/>
<gene>
    <name evidence="1" type="ORF">BN533_01195</name>
</gene>
<dbReference type="Gene3D" id="3.40.50.10610">
    <property type="entry name" value="ABC-type transport auxiliary lipoprotein component"/>
    <property type="match status" value="1"/>
</dbReference>
<organism evidence="1">
    <name type="scientific">Phascolarctobacterium faecium</name>
    <dbReference type="NCBI Taxonomy" id="33025"/>
    <lineage>
        <taxon>Bacteria</taxon>
        <taxon>Bacillati</taxon>
        <taxon>Bacillota</taxon>
        <taxon>Negativicutes</taxon>
        <taxon>Acidaminococcales</taxon>
        <taxon>Acidaminococcaceae</taxon>
        <taxon>Phascolarctobacterium</taxon>
    </lineage>
</organism>
<comment type="caution">
    <text evidence="1">The sequence shown here is derived from an EMBL/GenBank/DDBJ whole genome shotgun (WGS) entry which is preliminary data.</text>
</comment>